<dbReference type="EMBL" id="RBNI01001639">
    <property type="protein sequence ID" value="RUP50177.1"/>
    <property type="molecule type" value="Genomic_DNA"/>
</dbReference>
<evidence type="ECO:0000256" key="1">
    <source>
        <dbReference type="SAM" id="MobiDB-lite"/>
    </source>
</evidence>
<comment type="caution">
    <text evidence="2">The sequence shown here is derived from an EMBL/GenBank/DDBJ whole genome shotgun (WGS) entry which is preliminary data.</text>
</comment>
<protein>
    <submittedName>
        <fullName evidence="2">Uncharacterized protein</fullName>
    </submittedName>
</protein>
<keyword evidence="3" id="KW-1185">Reference proteome</keyword>
<dbReference type="AlphaFoldDB" id="A0A433DH68"/>
<evidence type="ECO:0000313" key="3">
    <source>
        <dbReference type="Proteomes" id="UP000268093"/>
    </source>
</evidence>
<feature type="region of interest" description="Disordered" evidence="1">
    <location>
        <begin position="1"/>
        <end position="23"/>
    </location>
</feature>
<feature type="compositionally biased region" description="Low complexity" evidence="1">
    <location>
        <begin position="1"/>
        <end position="14"/>
    </location>
</feature>
<gene>
    <name evidence="2" type="ORF">BC936DRAFT_140074</name>
</gene>
<organism evidence="2 3">
    <name type="scientific">Jimgerdemannia flammicorona</name>
    <dbReference type="NCBI Taxonomy" id="994334"/>
    <lineage>
        <taxon>Eukaryota</taxon>
        <taxon>Fungi</taxon>
        <taxon>Fungi incertae sedis</taxon>
        <taxon>Mucoromycota</taxon>
        <taxon>Mucoromycotina</taxon>
        <taxon>Endogonomycetes</taxon>
        <taxon>Endogonales</taxon>
        <taxon>Endogonaceae</taxon>
        <taxon>Jimgerdemannia</taxon>
    </lineage>
</organism>
<dbReference type="Proteomes" id="UP000268093">
    <property type="component" value="Unassembled WGS sequence"/>
</dbReference>
<evidence type="ECO:0000313" key="2">
    <source>
        <dbReference type="EMBL" id="RUP50177.1"/>
    </source>
</evidence>
<accession>A0A433DH68</accession>
<feature type="region of interest" description="Disordered" evidence="1">
    <location>
        <begin position="50"/>
        <end position="82"/>
    </location>
</feature>
<reference evidence="2 3" key="1">
    <citation type="journal article" date="2018" name="New Phytol.">
        <title>Phylogenomics of Endogonaceae and evolution of mycorrhizas within Mucoromycota.</title>
        <authorList>
            <person name="Chang Y."/>
            <person name="Desiro A."/>
            <person name="Na H."/>
            <person name="Sandor L."/>
            <person name="Lipzen A."/>
            <person name="Clum A."/>
            <person name="Barry K."/>
            <person name="Grigoriev I.V."/>
            <person name="Martin F.M."/>
            <person name="Stajich J.E."/>
            <person name="Smith M.E."/>
            <person name="Bonito G."/>
            <person name="Spatafora J.W."/>
        </authorList>
    </citation>
    <scope>NUCLEOTIDE SEQUENCE [LARGE SCALE GENOMIC DNA]</scope>
    <source>
        <strain evidence="2 3">GMNB39</strain>
    </source>
</reference>
<proteinExistence type="predicted"/>
<sequence length="82" mass="9112">MPEPTKVPTKVPTKQNASTKKRSEVWGLGRQGRREAYVRKSRCVDTVHQLPDALPGRTSDDGHEQQGCAGRTAAESVRRRIS</sequence>
<name>A0A433DH68_9FUNG</name>